<reference evidence="2 4" key="1">
    <citation type="submission" date="2015-09" db="EMBL/GenBank/DDBJ databases">
        <title>Draft genome sequence of Aliiroseovarius crassostreae CV919-312TSm, the causative agent of Roseovarius Oyster Disease (formerly Juvenile Oyster Disease).</title>
        <authorList>
            <person name="Kessner L."/>
            <person name="Spinard E."/>
            <person name="Nelson D."/>
        </authorList>
    </citation>
    <scope>NUCLEOTIDE SEQUENCE [LARGE SCALE GENOMIC DNA]</scope>
    <source>
        <strain evidence="2 4">CV919-312</strain>
    </source>
</reference>
<gene>
    <name evidence="2" type="ORF">AKJ29_05385</name>
    <name evidence="3" type="ORF">K3X48_04850</name>
</gene>
<keyword evidence="4" id="KW-1185">Reference proteome</keyword>
<dbReference type="Proteomes" id="UP001057991">
    <property type="component" value="Chromosome"/>
</dbReference>
<protein>
    <submittedName>
        <fullName evidence="2">Uncharacterized protein</fullName>
    </submittedName>
</protein>
<dbReference type="AlphaFoldDB" id="A0A0P7KJC6"/>
<evidence type="ECO:0000313" key="3">
    <source>
        <dbReference type="EMBL" id="UWP96319.1"/>
    </source>
</evidence>
<evidence type="ECO:0000256" key="1">
    <source>
        <dbReference type="SAM" id="SignalP"/>
    </source>
</evidence>
<dbReference type="EMBL" id="LKBA01000023">
    <property type="protein sequence ID" value="KPN62033.1"/>
    <property type="molecule type" value="Genomic_DNA"/>
</dbReference>
<organism evidence="2 4">
    <name type="scientific">Aliiroseovarius crassostreae</name>
    <dbReference type="NCBI Taxonomy" id="154981"/>
    <lineage>
        <taxon>Bacteria</taxon>
        <taxon>Pseudomonadati</taxon>
        <taxon>Pseudomonadota</taxon>
        <taxon>Alphaproteobacteria</taxon>
        <taxon>Rhodobacterales</taxon>
        <taxon>Paracoccaceae</taxon>
        <taxon>Aliiroseovarius</taxon>
    </lineage>
</organism>
<dbReference type="STRING" id="154981.AKJ29_05385"/>
<name>A0A0P7KJC6_9RHOB</name>
<dbReference type="EMBL" id="CP080776">
    <property type="protein sequence ID" value="UWP96319.1"/>
    <property type="molecule type" value="Genomic_DNA"/>
</dbReference>
<feature type="chain" id="PRO_5006141100" evidence="1">
    <location>
        <begin position="20"/>
        <end position="138"/>
    </location>
</feature>
<dbReference type="GeneID" id="75102618"/>
<evidence type="ECO:0000313" key="2">
    <source>
        <dbReference type="EMBL" id="KPN62033.1"/>
    </source>
</evidence>
<dbReference type="Proteomes" id="UP000050471">
    <property type="component" value="Unassembled WGS sequence"/>
</dbReference>
<feature type="signal peptide" evidence="1">
    <location>
        <begin position="1"/>
        <end position="19"/>
    </location>
</feature>
<proteinExistence type="predicted"/>
<accession>A0A0P7KJC6</accession>
<reference evidence="3" key="2">
    <citation type="submission" date="2021-08" db="EMBL/GenBank/DDBJ databases">
        <authorList>
            <person name="Nwanade C."/>
            <person name="Wang M."/>
            <person name="Masoudi A."/>
            <person name="Yu Z."/>
            <person name="Liu J."/>
        </authorList>
    </citation>
    <scope>NUCLEOTIDE SEQUENCE</scope>
    <source>
        <strain evidence="3">S056</strain>
    </source>
</reference>
<dbReference type="RefSeq" id="WP_055192683.1">
    <property type="nucleotide sequence ID" value="NZ_CP080772.1"/>
</dbReference>
<evidence type="ECO:0000313" key="4">
    <source>
        <dbReference type="Proteomes" id="UP000050471"/>
    </source>
</evidence>
<sequence>MKHLVFAGVVALAPFSAIADTYKCEVKPDTGHEDWLIPSVTFIEHDKATGEVVVFDGLIKEIYGQPIEARISTDNAKRTTYSWNVSGLKVGTTEGGTAMMQNIVYKFTIVKANLQARTSVKPLGFLNTFRGKGKCSIV</sequence>
<dbReference type="OrthoDB" id="7874279at2"/>
<keyword evidence="1" id="KW-0732">Signal</keyword>